<dbReference type="EC" id="6.1.1.15" evidence="2"/>
<dbReference type="CDD" id="cd04333">
    <property type="entry name" value="ProX_deacylase"/>
    <property type="match status" value="1"/>
</dbReference>
<evidence type="ECO:0000259" key="1">
    <source>
        <dbReference type="Pfam" id="PF04073"/>
    </source>
</evidence>
<reference evidence="2 3" key="1">
    <citation type="submission" date="2018-12" db="EMBL/GenBank/DDBJ databases">
        <authorList>
            <consortium name="Pathogen Informatics"/>
        </authorList>
    </citation>
    <scope>NUCLEOTIDE SEQUENCE [LARGE SCALE GENOMIC DNA]</scope>
    <source>
        <strain evidence="2 3">NCTC13079</strain>
    </source>
</reference>
<keyword evidence="2" id="KW-0436">Ligase</keyword>
<keyword evidence="3" id="KW-1185">Reference proteome</keyword>
<evidence type="ECO:0000313" key="2">
    <source>
        <dbReference type="EMBL" id="VEJ35989.1"/>
    </source>
</evidence>
<dbReference type="Pfam" id="PF04073">
    <property type="entry name" value="tRNA_edit"/>
    <property type="match status" value="1"/>
</dbReference>
<dbReference type="AlphaFoldDB" id="A0A3S4YPZ8"/>
<evidence type="ECO:0000313" key="3">
    <source>
        <dbReference type="Proteomes" id="UP000269544"/>
    </source>
</evidence>
<dbReference type="PANTHER" id="PTHR30411:SF1">
    <property type="entry name" value="CYTOPLASMIC PROTEIN"/>
    <property type="match status" value="1"/>
</dbReference>
<feature type="domain" description="YbaK/aminoacyl-tRNA synthetase-associated" evidence="1">
    <location>
        <begin position="25"/>
        <end position="142"/>
    </location>
</feature>
<dbReference type="InterPro" id="IPR036754">
    <property type="entry name" value="YbaK/aa-tRNA-synt-asso_dom_sf"/>
</dbReference>
<dbReference type="InterPro" id="IPR007214">
    <property type="entry name" value="YbaK/aa-tRNA-synth-assoc-dom"/>
</dbReference>
<dbReference type="KEGG" id="piv:NCTC13079_01180"/>
<name>A0A3S4YPZ8_9FIRM</name>
<dbReference type="SUPFAM" id="SSF55826">
    <property type="entry name" value="YbaK/ProRS associated domain"/>
    <property type="match status" value="1"/>
</dbReference>
<dbReference type="OrthoDB" id="9798760at2"/>
<dbReference type="PANTHER" id="PTHR30411">
    <property type="entry name" value="CYTOPLASMIC PROTEIN"/>
    <property type="match status" value="1"/>
</dbReference>
<dbReference type="Proteomes" id="UP000269544">
    <property type="component" value="Chromosome"/>
</dbReference>
<sequence>MSKERAYAFLEKKGLTAHFIETEDSTATVSMAAEVLGVTEGEIAKSLTFRDKDGTPILIVMAGDKRVDNKKFKATFGTKAKMLSPEEVADEIGHEVGGVTPFGVKEGVKLYVDESLRTYDIVYPACGSAYAVCRFRPDELIEAIDAEGAVDVAK</sequence>
<protein>
    <submittedName>
        <fullName evidence="2">Proline--tRNA ligase</fullName>
        <ecNumber evidence="2">6.1.1.15</ecNumber>
    </submittedName>
</protein>
<dbReference type="GO" id="GO:0002161">
    <property type="term" value="F:aminoacyl-tRNA deacylase activity"/>
    <property type="evidence" value="ECO:0007669"/>
    <property type="project" value="InterPro"/>
</dbReference>
<accession>A0A3S4YPZ8</accession>
<dbReference type="EMBL" id="LR134523">
    <property type="protein sequence ID" value="VEJ35989.1"/>
    <property type="molecule type" value="Genomic_DNA"/>
</dbReference>
<dbReference type="GO" id="GO:0004827">
    <property type="term" value="F:proline-tRNA ligase activity"/>
    <property type="evidence" value="ECO:0007669"/>
    <property type="project" value="UniProtKB-EC"/>
</dbReference>
<proteinExistence type="predicted"/>
<dbReference type="Gene3D" id="3.90.960.10">
    <property type="entry name" value="YbaK/aminoacyl-tRNA synthetase-associated domain"/>
    <property type="match status" value="1"/>
</dbReference>
<organism evidence="2 3">
    <name type="scientific">Aedoeadaptatus ivorii</name>
    <dbReference type="NCBI Taxonomy" id="54006"/>
    <lineage>
        <taxon>Bacteria</taxon>
        <taxon>Bacillati</taxon>
        <taxon>Bacillota</taxon>
        <taxon>Tissierellia</taxon>
        <taxon>Tissierellales</taxon>
        <taxon>Peptoniphilaceae</taxon>
        <taxon>Aedoeadaptatus</taxon>
    </lineage>
</organism>
<gene>
    <name evidence="2" type="primary">proS_1</name>
    <name evidence="2" type="ORF">NCTC13079_01180</name>
</gene>
<dbReference type="RefSeq" id="WP_126465737.1">
    <property type="nucleotide sequence ID" value="NZ_LR134523.1"/>
</dbReference>